<keyword evidence="7" id="KW-1185">Reference proteome</keyword>
<gene>
    <name evidence="6" type="ORF">STCU_07691</name>
    <name evidence="5" type="ORF">STCU_08103</name>
</gene>
<dbReference type="Proteomes" id="UP000015354">
    <property type="component" value="Unassembled WGS sequence"/>
</dbReference>
<dbReference type="GO" id="GO:0005762">
    <property type="term" value="C:mitochondrial large ribosomal subunit"/>
    <property type="evidence" value="ECO:0007669"/>
    <property type="project" value="TreeGrafter"/>
</dbReference>
<evidence type="ECO:0000313" key="7">
    <source>
        <dbReference type="Proteomes" id="UP000015354"/>
    </source>
</evidence>
<evidence type="ECO:0000313" key="5">
    <source>
        <dbReference type="EMBL" id="EPY22832.1"/>
    </source>
</evidence>
<evidence type="ECO:0000256" key="2">
    <source>
        <dbReference type="ARBA" id="ARBA00022980"/>
    </source>
</evidence>
<dbReference type="GO" id="GO:0006412">
    <property type="term" value="P:translation"/>
    <property type="evidence" value="ECO:0007669"/>
    <property type="project" value="InterPro"/>
</dbReference>
<evidence type="ECO:0000256" key="3">
    <source>
        <dbReference type="ARBA" id="ARBA00023274"/>
    </source>
</evidence>
<dbReference type="InterPro" id="IPR036227">
    <property type="entry name" value="Ribosomal_uL15/eL18_sf"/>
</dbReference>
<evidence type="ECO:0000259" key="4">
    <source>
        <dbReference type="Pfam" id="PF00828"/>
    </source>
</evidence>
<dbReference type="AlphaFoldDB" id="S9V941"/>
<dbReference type="GO" id="GO:0003735">
    <property type="term" value="F:structural constituent of ribosome"/>
    <property type="evidence" value="ECO:0007669"/>
    <property type="project" value="InterPro"/>
</dbReference>
<dbReference type="EMBL" id="ATMH01007691">
    <property type="protein sequence ID" value="EPY23496.1"/>
    <property type="molecule type" value="Genomic_DNA"/>
</dbReference>
<protein>
    <recommendedName>
        <fullName evidence="4">Large ribosomal subunit protein uL15/eL18 domain-containing protein</fullName>
    </recommendedName>
</protein>
<dbReference type="PANTHER" id="PTHR12934">
    <property type="entry name" value="50S RIBOSOMAL PROTEIN L15"/>
    <property type="match status" value="1"/>
</dbReference>
<dbReference type="InterPro" id="IPR021131">
    <property type="entry name" value="Ribosomal_uL15/eL18"/>
</dbReference>
<proteinExistence type="inferred from homology"/>
<evidence type="ECO:0000313" key="6">
    <source>
        <dbReference type="EMBL" id="EPY23496.1"/>
    </source>
</evidence>
<name>S9V941_9TRYP</name>
<feature type="domain" description="Large ribosomal subunit protein uL15/eL18" evidence="4">
    <location>
        <begin position="175"/>
        <end position="253"/>
    </location>
</feature>
<dbReference type="SUPFAM" id="SSF52080">
    <property type="entry name" value="Ribosomal proteins L15p and L18e"/>
    <property type="match status" value="1"/>
</dbReference>
<comment type="caution">
    <text evidence="6">The sequence shown here is derived from an EMBL/GenBank/DDBJ whole genome shotgun (WGS) entry which is preliminary data.</text>
</comment>
<reference evidence="6 7" key="1">
    <citation type="journal article" date="2013" name="PLoS ONE">
        <title>Predicting the Proteins of Angomonas deanei, Strigomonas culicis and Their Respective Endosymbionts Reveals New Aspects of the Trypanosomatidae Family.</title>
        <authorList>
            <person name="Motta M.C."/>
            <person name="Martins A.C."/>
            <person name="de Souza S.S."/>
            <person name="Catta-Preta C.M."/>
            <person name="Silva R."/>
            <person name="Klein C.C."/>
            <person name="de Almeida L.G."/>
            <person name="de Lima Cunha O."/>
            <person name="Ciapina L.P."/>
            <person name="Brocchi M."/>
            <person name="Colabardini A.C."/>
            <person name="de Araujo Lima B."/>
            <person name="Machado C.R."/>
            <person name="de Almeida Soares C.M."/>
            <person name="Probst C.M."/>
            <person name="de Menezes C.B."/>
            <person name="Thompson C.E."/>
            <person name="Bartholomeu D.C."/>
            <person name="Gradia D.F."/>
            <person name="Pavoni D.P."/>
            <person name="Grisard E.C."/>
            <person name="Fantinatti-Garboggini F."/>
            <person name="Marchini F.K."/>
            <person name="Rodrigues-Luiz G.F."/>
            <person name="Wagner G."/>
            <person name="Goldman G.H."/>
            <person name="Fietto J.L."/>
            <person name="Elias M.C."/>
            <person name="Goldman M.H."/>
            <person name="Sagot M.F."/>
            <person name="Pereira M."/>
            <person name="Stoco P.H."/>
            <person name="de Mendonca-Neto R.P."/>
            <person name="Teixeira S.M."/>
            <person name="Maciel T.E."/>
            <person name="de Oliveira Mendes T.A."/>
            <person name="Urmenyi T.P."/>
            <person name="de Souza W."/>
            <person name="Schenkman S."/>
            <person name="de Vasconcelos A.T."/>
        </authorList>
    </citation>
    <scope>NUCLEOTIDE SEQUENCE [LARGE SCALE GENOMIC DNA]</scope>
</reference>
<accession>S9V941</accession>
<dbReference type="OrthoDB" id="361383at2759"/>
<dbReference type="EMBL" id="ATMH01008103">
    <property type="protein sequence ID" value="EPY22832.1"/>
    <property type="molecule type" value="Genomic_DNA"/>
</dbReference>
<dbReference type="InterPro" id="IPR005749">
    <property type="entry name" value="Ribosomal_uL15_bac-type"/>
</dbReference>
<organism evidence="6 7">
    <name type="scientific">Strigomonas culicis</name>
    <dbReference type="NCBI Taxonomy" id="28005"/>
    <lineage>
        <taxon>Eukaryota</taxon>
        <taxon>Discoba</taxon>
        <taxon>Euglenozoa</taxon>
        <taxon>Kinetoplastea</taxon>
        <taxon>Metakinetoplastina</taxon>
        <taxon>Trypanosomatida</taxon>
        <taxon>Trypanosomatidae</taxon>
        <taxon>Strigomonadinae</taxon>
        <taxon>Strigomonas</taxon>
    </lineage>
</organism>
<keyword evidence="3" id="KW-0687">Ribonucleoprotein</keyword>
<reference evidence="6" key="2">
    <citation type="submission" date="2013-03" db="EMBL/GenBank/DDBJ databases">
        <authorList>
            <person name="Motta M.C.M."/>
            <person name="Martins A.C.A."/>
            <person name="Preta C.M.C.C."/>
            <person name="Silva R."/>
            <person name="de Souza S.S."/>
            <person name="Klein C.C."/>
            <person name="de Almeida L.G.P."/>
            <person name="Cunha O.L."/>
            <person name="Colabardini A.C."/>
            <person name="Lima B.A."/>
            <person name="Machado C.R."/>
            <person name="Soares C.M.A."/>
            <person name="de Menezes C.B.A."/>
            <person name="Bartolomeu D.C."/>
            <person name="Grisard E.C."/>
            <person name="Fantinatti-Garboggini F."/>
            <person name="Rodrigues-Luiz G.F."/>
            <person name="Wagner G."/>
            <person name="Goldman G.H."/>
            <person name="Fietto J.L.R."/>
            <person name="Ciapina L.P."/>
            <person name="Brocchi M."/>
            <person name="Elias M.C."/>
            <person name="Goldman M.H.S."/>
            <person name="Sagot M.-F."/>
            <person name="Pereira M."/>
            <person name="Stoco P.H."/>
            <person name="Teixeira S.M.R."/>
            <person name="de Mendonca-Neto R.P."/>
            <person name="Maciel T.E.F."/>
            <person name="Mendes T.A.O."/>
            <person name="Urmenyi T.P."/>
            <person name="Teixeira M.M.G."/>
            <person name="de Camargo E.F.P."/>
            <person name="de Sousa W."/>
            <person name="Schenkman S."/>
            <person name="de Vasconcelos A.T.R."/>
        </authorList>
    </citation>
    <scope>NUCLEOTIDE SEQUENCE</scope>
</reference>
<dbReference type="Gene3D" id="3.100.10.10">
    <property type="match status" value="1"/>
</dbReference>
<keyword evidence="2" id="KW-0689">Ribosomal protein</keyword>
<evidence type="ECO:0000256" key="1">
    <source>
        <dbReference type="ARBA" id="ARBA00007320"/>
    </source>
</evidence>
<dbReference type="Pfam" id="PF00828">
    <property type="entry name" value="Ribosomal_L27A"/>
    <property type="match status" value="1"/>
</dbReference>
<comment type="similarity">
    <text evidence="1">Belongs to the universal ribosomal protein uL15 family.</text>
</comment>
<dbReference type="PANTHER" id="PTHR12934:SF11">
    <property type="entry name" value="LARGE RIBOSOMAL SUBUNIT PROTEIN UL15M"/>
    <property type="match status" value="1"/>
</dbReference>
<sequence length="374" mass="43329">MLSTTASTYRYRLFYQSRQNVPFHFNPVKSIFPLIYENNLLPKARNNWSDFQGNKEFDDDHKSPTIGKRLNERTVTHKWSHWDQFLNPQLTASWMDLTPTEDYVGPRSGHNMIKMGWMKIGGSWKYARSYNDARRGFAKGQWQERKMTPRFMLAPRVSASGPRNRYEGKASFSKLTLSKLLWAIDTGRLNPNETITLFHLRAANVIGEREILWPGFVLLAGDVETIPYPLNIELQNASEKAIQLIEEAGGSFTSVYMTHEGLYQELHPEEYPIFMEQDLPEHKGLEGYASSPRKRGWLAQWYEDEGKYADPNAGRRFSHYARAPLQRDFPATVDEYELVKHQQKWHLNQPGTGTVLPWHAFNTADLAKRSSGRL</sequence>